<dbReference type="SUPFAM" id="SSF54236">
    <property type="entry name" value="Ubiquitin-like"/>
    <property type="match status" value="1"/>
</dbReference>
<dbReference type="AlphaFoldDB" id="A0AAV2QWG5"/>
<gene>
    <name evidence="1" type="ORF">MNOR_LOCUS16796</name>
</gene>
<organism evidence="1 2">
    <name type="scientific">Meganyctiphanes norvegica</name>
    <name type="common">Northern krill</name>
    <name type="synonym">Thysanopoda norvegica</name>
    <dbReference type="NCBI Taxonomy" id="48144"/>
    <lineage>
        <taxon>Eukaryota</taxon>
        <taxon>Metazoa</taxon>
        <taxon>Ecdysozoa</taxon>
        <taxon>Arthropoda</taxon>
        <taxon>Crustacea</taxon>
        <taxon>Multicrustacea</taxon>
        <taxon>Malacostraca</taxon>
        <taxon>Eumalacostraca</taxon>
        <taxon>Eucarida</taxon>
        <taxon>Euphausiacea</taxon>
        <taxon>Euphausiidae</taxon>
        <taxon>Meganyctiphanes</taxon>
    </lineage>
</organism>
<keyword evidence="2" id="KW-1185">Reference proteome</keyword>
<dbReference type="Gene3D" id="3.10.20.90">
    <property type="entry name" value="Phosphatidylinositol 3-kinase Catalytic Subunit, Chain A, domain 1"/>
    <property type="match status" value="1"/>
</dbReference>
<evidence type="ECO:0000313" key="2">
    <source>
        <dbReference type="Proteomes" id="UP001497623"/>
    </source>
</evidence>
<comment type="caution">
    <text evidence="1">The sequence shown here is derived from an EMBL/GenBank/DDBJ whole genome shotgun (WGS) entry which is preliminary data.</text>
</comment>
<name>A0AAV2QWG5_MEGNR</name>
<proteinExistence type="predicted"/>
<dbReference type="EMBL" id="CAXKWB010011215">
    <property type="protein sequence ID" value="CAL4100441.1"/>
    <property type="molecule type" value="Genomic_DNA"/>
</dbReference>
<reference evidence="1 2" key="1">
    <citation type="submission" date="2024-05" db="EMBL/GenBank/DDBJ databases">
        <authorList>
            <person name="Wallberg A."/>
        </authorList>
    </citation>
    <scope>NUCLEOTIDE SEQUENCE [LARGE SCALE GENOMIC DNA]</scope>
</reference>
<dbReference type="Proteomes" id="UP001497623">
    <property type="component" value="Unassembled WGS sequence"/>
</dbReference>
<evidence type="ECO:0000313" key="1">
    <source>
        <dbReference type="EMBL" id="CAL4100441.1"/>
    </source>
</evidence>
<evidence type="ECO:0008006" key="3">
    <source>
        <dbReference type="Google" id="ProtNLM"/>
    </source>
</evidence>
<sequence>LTLNLAEINTFYHRIIQVNLFIMDITVQCFNGEIIQVNVSPNDKVCDLRRKIKENEVQEGIWRSVLVYNHRELNHLTTCSNIGRYPPGCTQCQPLHSYGIKLTVPDINLMALFSPEHTPPFAQEHINSGI</sequence>
<protein>
    <recommendedName>
        <fullName evidence="3">Ubiquitin-like domain-containing protein</fullName>
    </recommendedName>
</protein>
<accession>A0AAV2QWG5</accession>
<dbReference type="InterPro" id="IPR029071">
    <property type="entry name" value="Ubiquitin-like_domsf"/>
</dbReference>
<feature type="non-terminal residue" evidence="1">
    <location>
        <position position="1"/>
    </location>
</feature>